<accession>A0ABP7XTV1</accession>
<dbReference type="PANTHER" id="PTHR47197:SF3">
    <property type="entry name" value="DIHYDRO-HEME D1 DEHYDROGENASE"/>
    <property type="match status" value="1"/>
</dbReference>
<evidence type="ECO:0000256" key="1">
    <source>
        <dbReference type="SAM" id="SignalP"/>
    </source>
</evidence>
<dbReference type="InterPro" id="IPR011042">
    <property type="entry name" value="6-blade_b-propeller_TolB-like"/>
</dbReference>
<dbReference type="InterPro" id="IPR051200">
    <property type="entry name" value="Host-pathogen_enzymatic-act"/>
</dbReference>
<comment type="caution">
    <text evidence="2">The sequence shown here is derived from an EMBL/GenBank/DDBJ whole genome shotgun (WGS) entry which is preliminary data.</text>
</comment>
<dbReference type="Gene3D" id="2.120.10.30">
    <property type="entry name" value="TolB, C-terminal domain"/>
    <property type="match status" value="1"/>
</dbReference>
<dbReference type="PANTHER" id="PTHR47197">
    <property type="entry name" value="PROTEIN NIRF"/>
    <property type="match status" value="1"/>
</dbReference>
<evidence type="ECO:0000313" key="3">
    <source>
        <dbReference type="Proteomes" id="UP001501495"/>
    </source>
</evidence>
<name>A0ABP7XTV1_9ACTN</name>
<evidence type="ECO:0000313" key="2">
    <source>
        <dbReference type="EMBL" id="GAA4125894.1"/>
    </source>
</evidence>
<dbReference type="RefSeq" id="WP_344734735.1">
    <property type="nucleotide sequence ID" value="NZ_BAAAZH010000028.1"/>
</dbReference>
<protein>
    <recommendedName>
        <fullName evidence="4">Superoxide dismutase</fullName>
    </recommendedName>
</protein>
<organism evidence="2 3">
    <name type="scientific">Nocardioides fonticola</name>
    <dbReference type="NCBI Taxonomy" id="450363"/>
    <lineage>
        <taxon>Bacteria</taxon>
        <taxon>Bacillati</taxon>
        <taxon>Actinomycetota</taxon>
        <taxon>Actinomycetes</taxon>
        <taxon>Propionibacteriales</taxon>
        <taxon>Nocardioidaceae</taxon>
        <taxon>Nocardioides</taxon>
    </lineage>
</organism>
<sequence length="317" mass="33646">MRLHRRLTLAASAALLTTAAVAGAATGSTSGPLVSHDDRSFPAQIALPDGFQPEGITIGRGATAWFGSRADGDIYQVDLRSGTGRVISQGPGTPSVGLKTDGRRLLYVSGGTAGTARVVDIRTGEVVRDYQLAASPSFVNDVVLARRAAWFTDSLRPQLYRVGRDDGTPDTTAATLTLSGEWVQGTGNSANGITTTPDGRALIVINSSNGLLYRVDPRSGAAVALDQGGEVLTNGDGLLREGRTLYVVQNRLNRIAVLRLDRAGTSARLERTITSPAFDVPTTVARFGRALYLPNARFTTPATPTTTYDVTRVYERR</sequence>
<feature type="chain" id="PRO_5047010345" description="Superoxide dismutase" evidence="1">
    <location>
        <begin position="25"/>
        <end position="317"/>
    </location>
</feature>
<dbReference type="SUPFAM" id="SSF63829">
    <property type="entry name" value="Calcium-dependent phosphotriesterase"/>
    <property type="match status" value="1"/>
</dbReference>
<gene>
    <name evidence="2" type="ORF">GCM10022215_34770</name>
</gene>
<evidence type="ECO:0008006" key="4">
    <source>
        <dbReference type="Google" id="ProtNLM"/>
    </source>
</evidence>
<feature type="signal peptide" evidence="1">
    <location>
        <begin position="1"/>
        <end position="24"/>
    </location>
</feature>
<keyword evidence="1" id="KW-0732">Signal</keyword>
<dbReference type="Proteomes" id="UP001501495">
    <property type="component" value="Unassembled WGS sequence"/>
</dbReference>
<dbReference type="EMBL" id="BAAAZH010000028">
    <property type="protein sequence ID" value="GAA4125894.1"/>
    <property type="molecule type" value="Genomic_DNA"/>
</dbReference>
<proteinExistence type="predicted"/>
<reference evidence="3" key="1">
    <citation type="journal article" date="2019" name="Int. J. Syst. Evol. Microbiol.">
        <title>The Global Catalogue of Microorganisms (GCM) 10K type strain sequencing project: providing services to taxonomists for standard genome sequencing and annotation.</title>
        <authorList>
            <consortium name="The Broad Institute Genomics Platform"/>
            <consortium name="The Broad Institute Genome Sequencing Center for Infectious Disease"/>
            <person name="Wu L."/>
            <person name="Ma J."/>
        </authorList>
    </citation>
    <scope>NUCLEOTIDE SEQUENCE [LARGE SCALE GENOMIC DNA]</scope>
    <source>
        <strain evidence="3">JCM 16703</strain>
    </source>
</reference>
<keyword evidence="3" id="KW-1185">Reference proteome</keyword>